<gene>
    <name evidence="2" type="ORF">JZO67_001339</name>
</gene>
<keyword evidence="3" id="KW-1185">Reference proteome</keyword>
<evidence type="ECO:0000313" key="3">
    <source>
        <dbReference type="Proteomes" id="UP000664357"/>
    </source>
</evidence>
<reference evidence="2 3" key="1">
    <citation type="submission" date="2021-03" db="EMBL/GenBank/DDBJ databases">
        <authorList>
            <person name="Gilmore M.S."/>
            <person name="Schwartzman J."/>
            <person name="Van Tyne D."/>
            <person name="Martin M."/>
            <person name="Earl A.M."/>
            <person name="Manson A.L."/>
            <person name="Straub T."/>
            <person name="Salamzade R."/>
            <person name="Saavedra J."/>
            <person name="Lebreton F."/>
            <person name="Prichula J."/>
            <person name="Schaufler K."/>
            <person name="Gaca A."/>
            <person name="Sgardioli B."/>
            <person name="Wagenaar J."/>
            <person name="Strong T."/>
        </authorList>
    </citation>
    <scope>NUCLEOTIDE SEQUENCE [LARGE SCALE GENOMIC DNA]</scope>
    <source>
        <strain evidence="2 3">665A</strain>
    </source>
</reference>
<protein>
    <recommendedName>
        <fullName evidence="4">Alternate signal-mediated exported protein, CPF_0494 family</fullName>
    </recommendedName>
</protein>
<feature type="signal peptide" evidence="1">
    <location>
        <begin position="1"/>
        <end position="28"/>
    </location>
</feature>
<name>A0ABV0EL83_9ENTE</name>
<dbReference type="EMBL" id="JAFREL020000001">
    <property type="protein sequence ID" value="MEO1769388.1"/>
    <property type="molecule type" value="Genomic_DNA"/>
</dbReference>
<accession>A0ABV0EL83</accession>
<comment type="caution">
    <text evidence="2">The sequence shown here is derived from an EMBL/GenBank/DDBJ whole genome shotgun (WGS) entry which is preliminary data.</text>
</comment>
<keyword evidence="1" id="KW-0732">Signal</keyword>
<dbReference type="Proteomes" id="UP000664357">
    <property type="component" value="Unassembled WGS sequence"/>
</dbReference>
<evidence type="ECO:0000313" key="2">
    <source>
        <dbReference type="EMBL" id="MEO1769388.1"/>
    </source>
</evidence>
<feature type="chain" id="PRO_5046356508" description="Alternate signal-mediated exported protein, CPF_0494 family" evidence="1">
    <location>
        <begin position="29"/>
        <end position="443"/>
    </location>
</feature>
<organism evidence="2 3">
    <name type="scientific">Candidatus Enterococcus ferrettii</name>
    <dbReference type="NCBI Taxonomy" id="2815324"/>
    <lineage>
        <taxon>Bacteria</taxon>
        <taxon>Bacillati</taxon>
        <taxon>Bacillota</taxon>
        <taxon>Bacilli</taxon>
        <taxon>Lactobacillales</taxon>
        <taxon>Enterococcaceae</taxon>
        <taxon>Enterococcus</taxon>
    </lineage>
</organism>
<proteinExistence type="predicted"/>
<evidence type="ECO:0000256" key="1">
    <source>
        <dbReference type="SAM" id="SignalP"/>
    </source>
</evidence>
<evidence type="ECO:0008006" key="4">
    <source>
        <dbReference type="Google" id="ProtNLM"/>
    </source>
</evidence>
<reference evidence="2 3" key="2">
    <citation type="submission" date="2024-02" db="EMBL/GenBank/DDBJ databases">
        <title>The Genome Sequence of Enterococcus sp. DIV0159.</title>
        <authorList>
            <person name="Earl A."/>
            <person name="Manson A."/>
            <person name="Gilmore M."/>
            <person name="Sanders J."/>
            <person name="Shea T."/>
            <person name="Howe W."/>
            <person name="Livny J."/>
            <person name="Cuomo C."/>
            <person name="Neafsey D."/>
            <person name="Birren B."/>
        </authorList>
    </citation>
    <scope>NUCLEOTIDE SEQUENCE [LARGE SCALE GENOMIC DNA]</scope>
    <source>
        <strain evidence="2 3">665A</strain>
    </source>
</reference>
<sequence>MKKNNKKKKLMAAAAALALIAAISGTFAWITAQDQRINRAESAAVSDNSVTVKETWEPKPLVPGTEATKEVAVSNTGTASVFVRVSYEEVLKHLDKLGAEKYGATTGTGDKADPKYKDVANDSGLGKHMPINTNGDQAYKDGFVQVPAGQITGLTTPDHDDVKLLVKGGKTIDAVTGAEKINYEAKLMHEYFSHPDNSGYVPGDGTYDASKNKYQSMKFNIAVTTENSKLDAKDWNFALTNIEYGYYEDGYKNSVVNWAASSLTDADGTTVTGRALLGTTGVRYSVDYDYTLAGLGLPASPGLPGVTPATVGDQIPTATGKKGVQADTNGLGKSEIRIGYSADVTDVATLGNDKWVYNKDDGWFYYTVPVKSGETTKNLLEKLVFESTMGAEYTNASYDLVVKMEAVQANADALIDSAGWHLGGGSTPTGDTLTIVTKLKAGI</sequence>
<dbReference type="RefSeq" id="WP_207700564.1">
    <property type="nucleotide sequence ID" value="NZ_JAFREL020000001.1"/>
</dbReference>